<proteinExistence type="predicted"/>
<protein>
    <submittedName>
        <fullName evidence="1">Uncharacterized protein</fullName>
    </submittedName>
</protein>
<organism evidence="1 2">
    <name type="scientific">Fusobacterium varium ATCC 27725</name>
    <dbReference type="NCBI Taxonomy" id="469618"/>
    <lineage>
        <taxon>Bacteria</taxon>
        <taxon>Fusobacteriati</taxon>
        <taxon>Fusobacteriota</taxon>
        <taxon>Fusobacteriia</taxon>
        <taxon>Fusobacteriales</taxon>
        <taxon>Fusobacteriaceae</taxon>
        <taxon>Fusobacterium</taxon>
    </lineage>
</organism>
<dbReference type="Proteomes" id="UP000241238">
    <property type="component" value="Chromosome"/>
</dbReference>
<sequence length="74" mass="9089">METKKNAKVETAEKKKVKVKKYRFLDSKYKKEDYDFLEKYFKILKKKYKTNGKVVVKLFEFYEKHVAVQNKDEK</sequence>
<dbReference type="EMBL" id="CP028103">
    <property type="protein sequence ID" value="AVQ30078.1"/>
    <property type="molecule type" value="Genomic_DNA"/>
</dbReference>
<accession>A0ABN5JH08</accession>
<keyword evidence="2" id="KW-1185">Reference proteome</keyword>
<name>A0ABN5JH08_FUSVA</name>
<evidence type="ECO:0000313" key="2">
    <source>
        <dbReference type="Proteomes" id="UP000241238"/>
    </source>
</evidence>
<gene>
    <name evidence="1" type="ORF">C4N18_02095</name>
</gene>
<dbReference type="RefSeq" id="WP_005949478.1">
    <property type="nucleotide sequence ID" value="NZ_CP028103.1"/>
</dbReference>
<dbReference type="GeneID" id="77466767"/>
<reference evidence="2" key="1">
    <citation type="journal article" date="2018" name="MSphere">
        <title>Fusobacterium Genomics Using MinION and Illumina Sequencing Enables Genome Completion and Correction.</title>
        <authorList>
            <person name="Todd S.M."/>
            <person name="Settlage R.E."/>
            <person name="Lahmers K.K."/>
            <person name="Slade D.J."/>
        </authorList>
    </citation>
    <scope>NUCLEOTIDE SEQUENCE [LARGE SCALE GENOMIC DNA]</scope>
    <source>
        <strain evidence="2">ATCC 27725</strain>
    </source>
</reference>
<evidence type="ECO:0000313" key="1">
    <source>
        <dbReference type="EMBL" id="AVQ30078.1"/>
    </source>
</evidence>